<organism evidence="3 4">
    <name type="scientific">Nitrosococcus halophilus (strain Nc4)</name>
    <dbReference type="NCBI Taxonomy" id="472759"/>
    <lineage>
        <taxon>Bacteria</taxon>
        <taxon>Pseudomonadati</taxon>
        <taxon>Pseudomonadota</taxon>
        <taxon>Gammaproteobacteria</taxon>
        <taxon>Chromatiales</taxon>
        <taxon>Chromatiaceae</taxon>
        <taxon>Nitrosococcus</taxon>
    </lineage>
</organism>
<reference evidence="3" key="1">
    <citation type="submission" date="2009-10" db="EMBL/GenBank/DDBJ databases">
        <title>Complete genome sequence of Nitrosococcus halophilus Nc4, a salt-adapted, aerobic obligate ammonia-oxidizing sulfur purple bacterium.</title>
        <authorList>
            <consortium name="US DOE Joint Genome Institute"/>
            <person name="Campbell M.A."/>
            <person name="Malfatti S.A."/>
            <person name="Chain P.S.G."/>
            <person name="Heidelberg J.F."/>
            <person name="Ward N.L."/>
            <person name="Ward B.B."/>
            <person name="Klotz M.G."/>
        </authorList>
    </citation>
    <scope>NUCLEOTIDE SEQUENCE</scope>
    <source>
        <strain evidence="3">Nc 4</strain>
    </source>
</reference>
<dbReference type="eggNOG" id="COG1652">
    <property type="taxonomic scope" value="Bacteria"/>
</dbReference>
<proteinExistence type="predicted"/>
<dbReference type="HOGENOM" id="CLU_050533_1_1_6"/>
<evidence type="ECO:0000259" key="2">
    <source>
        <dbReference type="PROSITE" id="PS51782"/>
    </source>
</evidence>
<keyword evidence="1" id="KW-0732">Signal</keyword>
<dbReference type="Pfam" id="PF01476">
    <property type="entry name" value="LysM"/>
    <property type="match status" value="1"/>
</dbReference>
<dbReference type="AlphaFoldDB" id="D5C3C3"/>
<dbReference type="STRING" id="472759.Nhal_3815"/>
<dbReference type="PANTHER" id="PTHR34700">
    <property type="entry name" value="POTASSIUM BINDING PROTEIN KBP"/>
    <property type="match status" value="1"/>
</dbReference>
<dbReference type="SUPFAM" id="SSF54106">
    <property type="entry name" value="LysM domain"/>
    <property type="match status" value="1"/>
</dbReference>
<feature type="domain" description="LysM" evidence="2">
    <location>
        <begin position="32"/>
        <end position="80"/>
    </location>
</feature>
<accession>D5C3C3</accession>
<dbReference type="Gene3D" id="3.10.350.10">
    <property type="entry name" value="LysM domain"/>
    <property type="match status" value="1"/>
</dbReference>
<dbReference type="CDD" id="cd00118">
    <property type="entry name" value="LysM"/>
    <property type="match status" value="1"/>
</dbReference>
<dbReference type="Proteomes" id="UP000001844">
    <property type="component" value="Chromosome"/>
</dbReference>
<evidence type="ECO:0000313" key="3">
    <source>
        <dbReference type="EMBL" id="ADE16830.1"/>
    </source>
</evidence>
<dbReference type="PROSITE" id="PS51782">
    <property type="entry name" value="LYSM"/>
    <property type="match status" value="1"/>
</dbReference>
<feature type="chain" id="PRO_5003069448" evidence="1">
    <location>
        <begin position="22"/>
        <end position="345"/>
    </location>
</feature>
<evidence type="ECO:0000313" key="4">
    <source>
        <dbReference type="Proteomes" id="UP000001844"/>
    </source>
</evidence>
<dbReference type="PANTHER" id="PTHR34700:SF4">
    <property type="entry name" value="PHAGE-LIKE ELEMENT PBSX PROTEIN XKDP"/>
    <property type="match status" value="1"/>
</dbReference>
<dbReference type="EMBL" id="CP001798">
    <property type="protein sequence ID" value="ADE16830.1"/>
    <property type="molecule type" value="Genomic_DNA"/>
</dbReference>
<dbReference type="InterPro" id="IPR036779">
    <property type="entry name" value="LysM_dom_sf"/>
</dbReference>
<name>D5C3C3_NITHN</name>
<feature type="signal peptide" evidence="1">
    <location>
        <begin position="1"/>
        <end position="21"/>
    </location>
</feature>
<dbReference type="KEGG" id="nhl:Nhal_3815"/>
<sequence length="345" mass="38587">MKLKKSLTLIFLYIIAHGAWGAPVTLNPDAPQRYVVVRGDTLWDIAGRFLRDPWRWPDIWQVNQQIKNPHLIYPGDIIALSYGENGRPVLELQRGLPTYKLSPTVRVIELEKAIPTIPIDVIQQFLLNPQMVSKETLENAPYVVAGTEERLILGAGDDAYVRGLGNSATTRYGIYRGGEVYRDPDHPYKVLGYEALFIADGKVRQFGDPAILSIQNSKREILVGDRLLPINDQAFERHFFPHVSPTPVEGKIIAVIEGVSQIGQHQAVVLNLGTEDGMDKGTVLAIYQAGRVVRDPISRLPDDKVQLPDERAGVIMVFRAFNHISYGLVMGAERAIHVYDVVRNP</sequence>
<dbReference type="OrthoDB" id="9765158at2"/>
<evidence type="ECO:0000256" key="1">
    <source>
        <dbReference type="SAM" id="SignalP"/>
    </source>
</evidence>
<dbReference type="InterPro" id="IPR018392">
    <property type="entry name" value="LysM"/>
</dbReference>
<dbReference type="SMART" id="SM00257">
    <property type="entry name" value="LysM"/>
    <property type="match status" value="1"/>
</dbReference>
<gene>
    <name evidence="3" type="ordered locus">Nhal_3815</name>
</gene>
<protein>
    <submittedName>
        <fullName evidence="3">Peptidoglycan-binding LysM</fullName>
    </submittedName>
</protein>
<dbReference type="InterPro" id="IPR052196">
    <property type="entry name" value="Bact_Kbp"/>
</dbReference>
<keyword evidence="4" id="KW-1185">Reference proteome</keyword>
<dbReference type="RefSeq" id="WP_013034679.1">
    <property type="nucleotide sequence ID" value="NC_013960.1"/>
</dbReference>